<keyword evidence="4" id="KW-1185">Reference proteome</keyword>
<dbReference type="EMBL" id="JADMLG010000001">
    <property type="protein sequence ID" value="MBH0775118.1"/>
    <property type="molecule type" value="Genomic_DNA"/>
</dbReference>
<keyword evidence="1" id="KW-0862">Zinc</keyword>
<dbReference type="PROSITE" id="PS50966">
    <property type="entry name" value="ZF_SWIM"/>
    <property type="match status" value="1"/>
</dbReference>
<gene>
    <name evidence="3" type="ORF">IT779_02315</name>
</gene>
<evidence type="ECO:0000259" key="2">
    <source>
        <dbReference type="PROSITE" id="PS50966"/>
    </source>
</evidence>
<dbReference type="AlphaFoldDB" id="A0A931N242"/>
<dbReference type="InterPro" id="IPR007527">
    <property type="entry name" value="Znf_SWIM"/>
</dbReference>
<reference evidence="3" key="1">
    <citation type="submission" date="2020-11" db="EMBL/GenBank/DDBJ databases">
        <title>Nocardia NEAU-351.nov., a novel actinomycete isolated from the cow dung.</title>
        <authorList>
            <person name="Zhang X."/>
        </authorList>
    </citation>
    <scope>NUCLEOTIDE SEQUENCE</scope>
    <source>
        <strain evidence="3">NEAU-351</strain>
    </source>
</reference>
<sequence>MADNEFGYTAWGMDWVRLAEPLRATRPEPLLPRARSIARNGGVSAETEGRVVRAAIHRGGQASVTHVEVAAATRAAVTAVTGLLGAAGIVTDDTHRALLAEGHRPAPVLAATDCSCSARTPRCVHVLAVLYDTARRVDENPRLALELQGCFDASADDIPELAEAPRWTPIHTLDPADWFTPPDPADP</sequence>
<organism evidence="3 4">
    <name type="scientific">Nocardia bovistercoris</name>
    <dbReference type="NCBI Taxonomy" id="2785916"/>
    <lineage>
        <taxon>Bacteria</taxon>
        <taxon>Bacillati</taxon>
        <taxon>Actinomycetota</taxon>
        <taxon>Actinomycetes</taxon>
        <taxon>Mycobacteriales</taxon>
        <taxon>Nocardiaceae</taxon>
        <taxon>Nocardia</taxon>
    </lineage>
</organism>
<keyword evidence="1" id="KW-0863">Zinc-finger</keyword>
<dbReference type="GO" id="GO:0008270">
    <property type="term" value="F:zinc ion binding"/>
    <property type="evidence" value="ECO:0007669"/>
    <property type="project" value="UniProtKB-KW"/>
</dbReference>
<evidence type="ECO:0000256" key="1">
    <source>
        <dbReference type="PROSITE-ProRule" id="PRU00325"/>
    </source>
</evidence>
<dbReference type="RefSeq" id="WP_196147433.1">
    <property type="nucleotide sequence ID" value="NZ_JADMLG010000001.1"/>
</dbReference>
<feature type="domain" description="SWIM-type" evidence="2">
    <location>
        <begin position="106"/>
        <end position="134"/>
    </location>
</feature>
<protein>
    <recommendedName>
        <fullName evidence="2">SWIM-type domain-containing protein</fullName>
    </recommendedName>
</protein>
<accession>A0A931N242</accession>
<keyword evidence="1" id="KW-0479">Metal-binding</keyword>
<name>A0A931N242_9NOCA</name>
<evidence type="ECO:0000313" key="4">
    <source>
        <dbReference type="Proteomes" id="UP000655751"/>
    </source>
</evidence>
<comment type="caution">
    <text evidence="3">The sequence shown here is derived from an EMBL/GenBank/DDBJ whole genome shotgun (WGS) entry which is preliminary data.</text>
</comment>
<proteinExistence type="predicted"/>
<dbReference type="Proteomes" id="UP000655751">
    <property type="component" value="Unassembled WGS sequence"/>
</dbReference>
<evidence type="ECO:0000313" key="3">
    <source>
        <dbReference type="EMBL" id="MBH0775118.1"/>
    </source>
</evidence>